<name>X0UFB5_9ZZZZ</name>
<dbReference type="InterPro" id="IPR053738">
    <property type="entry name" value="Lambda_capsid_assembly"/>
</dbReference>
<comment type="caution">
    <text evidence="1">The sequence shown here is derived from an EMBL/GenBank/DDBJ whole genome shotgun (WGS) entry which is preliminary data.</text>
</comment>
<accession>X0UFB5</accession>
<reference evidence="1" key="1">
    <citation type="journal article" date="2014" name="Front. Microbiol.">
        <title>High frequency of phylogenetically diverse reductive dehalogenase-homologous genes in deep subseafloor sedimentary metagenomes.</title>
        <authorList>
            <person name="Kawai M."/>
            <person name="Futagami T."/>
            <person name="Toyoda A."/>
            <person name="Takaki Y."/>
            <person name="Nishi S."/>
            <person name="Hori S."/>
            <person name="Arai W."/>
            <person name="Tsubouchi T."/>
            <person name="Morono Y."/>
            <person name="Uchiyama I."/>
            <person name="Ito T."/>
            <person name="Fujiyama A."/>
            <person name="Inagaki F."/>
            <person name="Takami H."/>
        </authorList>
    </citation>
    <scope>NUCLEOTIDE SEQUENCE</scope>
    <source>
        <strain evidence="1">Expedition CK06-06</strain>
    </source>
</reference>
<evidence type="ECO:0000313" key="1">
    <source>
        <dbReference type="EMBL" id="GAF99082.1"/>
    </source>
</evidence>
<dbReference type="Gene3D" id="3.90.1690.10">
    <property type="entry name" value="phage-related protein like domain"/>
    <property type="match status" value="1"/>
</dbReference>
<gene>
    <name evidence="1" type="ORF">S01H1_20238</name>
</gene>
<sequence>YIADGVFPIIDGVNKQAKVMKNKKGAWFRDEAEVRAPGSPAVIIESGVGTENLDPVNYAAAGKVTDELRAGANEPGALPIQPDMNALNLIANALDLKREIRVSALVHATDWSGAGAGGVDAEGHWGDSTAASDTFLSDLVTGRDTILSNTGLLPNTLALSYPAWSKLQYAPALLALMYPTSLGPNSIVTLAGLAALALVDTIFVGTAIKNTAEETLVDGLTSEYVWGTDGGTHTKGFGFLYYRPLSLGLDVASAGLQYRLKNSISGQARLSTSWRIEGEHSDYYD</sequence>
<dbReference type="AlphaFoldDB" id="X0UFB5"/>
<feature type="non-terminal residue" evidence="1">
    <location>
        <position position="1"/>
    </location>
</feature>
<dbReference type="EMBL" id="BARS01011042">
    <property type="protein sequence ID" value="GAF99082.1"/>
    <property type="molecule type" value="Genomic_DNA"/>
</dbReference>
<organism evidence="1">
    <name type="scientific">marine sediment metagenome</name>
    <dbReference type="NCBI Taxonomy" id="412755"/>
    <lineage>
        <taxon>unclassified sequences</taxon>
        <taxon>metagenomes</taxon>
        <taxon>ecological metagenomes</taxon>
    </lineage>
</organism>
<feature type="non-terminal residue" evidence="1">
    <location>
        <position position="285"/>
    </location>
</feature>
<protein>
    <submittedName>
        <fullName evidence="1">Uncharacterized protein</fullName>
    </submittedName>
</protein>
<proteinExistence type="predicted"/>